<dbReference type="AlphaFoldDB" id="A0A0B7A4I2"/>
<evidence type="ECO:0000259" key="1">
    <source>
        <dbReference type="Pfam" id="PF00079"/>
    </source>
</evidence>
<proteinExistence type="predicted"/>
<gene>
    <name evidence="2" type="primary">ORF95894</name>
</gene>
<protein>
    <recommendedName>
        <fullName evidence="1">Serpin domain-containing protein</fullName>
    </recommendedName>
</protein>
<dbReference type="GO" id="GO:0004867">
    <property type="term" value="F:serine-type endopeptidase inhibitor activity"/>
    <property type="evidence" value="ECO:0007669"/>
    <property type="project" value="InterPro"/>
</dbReference>
<dbReference type="Gene3D" id="3.30.497.10">
    <property type="entry name" value="Antithrombin, subunit I, domain 2"/>
    <property type="match status" value="1"/>
</dbReference>
<feature type="domain" description="Serpin" evidence="1">
    <location>
        <begin position="9"/>
        <end position="84"/>
    </location>
</feature>
<reference evidence="2" key="1">
    <citation type="submission" date="2014-12" db="EMBL/GenBank/DDBJ databases">
        <title>Insight into the proteome of Arion vulgaris.</title>
        <authorList>
            <person name="Aradska J."/>
            <person name="Bulat T."/>
            <person name="Smidak R."/>
            <person name="Sarate P."/>
            <person name="Gangsoo J."/>
            <person name="Sialana F."/>
            <person name="Bilban M."/>
            <person name="Lubec G."/>
        </authorList>
    </citation>
    <scope>NUCLEOTIDE SEQUENCE</scope>
    <source>
        <tissue evidence="2">Skin</tissue>
    </source>
</reference>
<dbReference type="InterPro" id="IPR000215">
    <property type="entry name" value="Serpin_fam"/>
</dbReference>
<dbReference type="PANTHER" id="PTHR11461:SF372">
    <property type="entry name" value="ACCESSORY GLAND PROTEIN ACP76A-RELATED"/>
    <property type="match status" value="1"/>
</dbReference>
<dbReference type="Pfam" id="PF00079">
    <property type="entry name" value="Serpin"/>
    <property type="match status" value="1"/>
</dbReference>
<dbReference type="InterPro" id="IPR042178">
    <property type="entry name" value="Serpin_sf_1"/>
</dbReference>
<name>A0A0B7A4I2_9EUPU</name>
<dbReference type="SUPFAM" id="SSF56574">
    <property type="entry name" value="Serpins"/>
    <property type="match status" value="1"/>
</dbReference>
<dbReference type="PANTHER" id="PTHR11461">
    <property type="entry name" value="SERINE PROTEASE INHIBITOR, SERPIN"/>
    <property type="match status" value="1"/>
</dbReference>
<evidence type="ECO:0000313" key="2">
    <source>
        <dbReference type="EMBL" id="CEK75527.1"/>
    </source>
</evidence>
<dbReference type="EMBL" id="HACG01028662">
    <property type="protein sequence ID" value="CEK75527.1"/>
    <property type="molecule type" value="Transcribed_RNA"/>
</dbReference>
<accession>A0A0B7A4I2</accession>
<sequence length="89" mass="10172">MYKQSLQYANNKFGLNLFKDLHTDSQDKNMFLSPISIQIAIAMTYIGARGKTADEIAVVMAWDAFDDTSVHKKFQEFFSNIQRAAHHLS</sequence>
<dbReference type="InterPro" id="IPR023796">
    <property type="entry name" value="Serpin_dom"/>
</dbReference>
<dbReference type="InterPro" id="IPR036186">
    <property type="entry name" value="Serpin_sf"/>
</dbReference>
<dbReference type="GO" id="GO:0005615">
    <property type="term" value="C:extracellular space"/>
    <property type="evidence" value="ECO:0007669"/>
    <property type="project" value="InterPro"/>
</dbReference>
<organism evidence="2">
    <name type="scientific">Arion vulgaris</name>
    <dbReference type="NCBI Taxonomy" id="1028688"/>
    <lineage>
        <taxon>Eukaryota</taxon>
        <taxon>Metazoa</taxon>
        <taxon>Spiralia</taxon>
        <taxon>Lophotrochozoa</taxon>
        <taxon>Mollusca</taxon>
        <taxon>Gastropoda</taxon>
        <taxon>Heterobranchia</taxon>
        <taxon>Euthyneura</taxon>
        <taxon>Panpulmonata</taxon>
        <taxon>Eupulmonata</taxon>
        <taxon>Stylommatophora</taxon>
        <taxon>Helicina</taxon>
        <taxon>Arionoidea</taxon>
        <taxon>Arionidae</taxon>
        <taxon>Arion</taxon>
    </lineage>
</organism>